<evidence type="ECO:0000313" key="1">
    <source>
        <dbReference type="EMBL" id="CCO61754.1"/>
    </source>
</evidence>
<accession>U4KI33</accession>
<sequence>MKKLLFALPMSLLVGCSSTPQYKDGDTLVTVDQNYFIGHWECVPHLFSIDDPDDRISDVKIHREYDSGSNYTMKVSFKVEAPSLDTPIEATIKQTGHWKYNVEKGRLTEYPSQVDVSVNQKKYEKPLGEMIVGNPIFSSRARITVEPDSKSSMMMNLSGNKKILCIKPEEEQNI</sequence>
<keyword evidence="2" id="KW-1185">Reference proteome</keyword>
<proteinExistence type="predicted"/>
<dbReference type="RefSeq" id="WP_022562124.1">
    <property type="nucleotide sequence ID" value="NC_022543.1"/>
</dbReference>
<organism evidence="1 2">
    <name type="scientific">Vibrio nigripulchritudo</name>
    <dbReference type="NCBI Taxonomy" id="28173"/>
    <lineage>
        <taxon>Bacteria</taxon>
        <taxon>Pseudomonadati</taxon>
        <taxon>Pseudomonadota</taxon>
        <taxon>Gammaproteobacteria</taxon>
        <taxon>Vibrionales</taxon>
        <taxon>Vibrionaceae</taxon>
        <taxon>Vibrio</taxon>
    </lineage>
</organism>
<dbReference type="EMBL" id="FO203527">
    <property type="protein sequence ID" value="CCO61754.1"/>
    <property type="molecule type" value="Genomic_DNA"/>
</dbReference>
<evidence type="ECO:0008006" key="3">
    <source>
        <dbReference type="Google" id="ProtNLM"/>
    </source>
</evidence>
<gene>
    <name evidence="1" type="ORF">VIBNI_B2046</name>
</gene>
<dbReference type="PATRIC" id="fig|1260221.3.peg.5601"/>
<dbReference type="PROSITE" id="PS51257">
    <property type="entry name" value="PROKAR_LIPOPROTEIN"/>
    <property type="match status" value="1"/>
</dbReference>
<dbReference type="Proteomes" id="UP000016895">
    <property type="component" value="Chromosome 2"/>
</dbReference>
<protein>
    <recommendedName>
        <fullName evidence="3">Lipoprotein</fullName>
    </recommendedName>
</protein>
<reference evidence="1 2" key="1">
    <citation type="journal article" date="2013" name="ISME J.">
        <title>Comparative genomics of pathogenic lineages of Vibrio nigripulchritudo identifies virulence-associated traits.</title>
        <authorList>
            <person name="Goudenege D."/>
            <person name="Labreuche Y."/>
            <person name="Krin E."/>
            <person name="Ansquer D."/>
            <person name="Mangenot S."/>
            <person name="Calteau A."/>
            <person name="Medigue C."/>
            <person name="Mazel D."/>
            <person name="Polz M.F."/>
            <person name="Le Roux F."/>
        </authorList>
    </citation>
    <scope>NUCLEOTIDE SEQUENCE [LARGE SCALE GENOMIC DNA]</scope>
    <source>
        <strain evidence="2">SnF1</strain>
    </source>
</reference>
<evidence type="ECO:0000313" key="2">
    <source>
        <dbReference type="Proteomes" id="UP000016895"/>
    </source>
</evidence>
<name>U4KI33_9VIBR</name>
<dbReference type="KEGG" id="vni:VIBNI_B2046"/>
<dbReference type="AlphaFoldDB" id="U4KI33"/>